<dbReference type="Proteomes" id="UP000323452">
    <property type="component" value="Unassembled WGS sequence"/>
</dbReference>
<dbReference type="EMBL" id="AAKNKP010000005">
    <property type="protein sequence ID" value="ECT6424355.1"/>
    <property type="molecule type" value="Genomic_DNA"/>
</dbReference>
<dbReference type="EMBL" id="AAKIXF010000002">
    <property type="protein sequence ID" value="ECS2241075.1"/>
    <property type="molecule type" value="Genomic_DNA"/>
</dbReference>
<reference evidence="5" key="2">
    <citation type="submission" date="2018-07" db="EMBL/GenBank/DDBJ databases">
        <authorList>
            <consortium name="PulseNet: The National Subtyping Network for Foodborne Disease Surveillance"/>
            <person name="Tarr C.L."/>
            <person name="Trees E."/>
            <person name="Katz L.S."/>
            <person name="Carleton-Romer H.A."/>
            <person name="Stroika S."/>
            <person name="Kucerova Z."/>
            <person name="Roache K.F."/>
            <person name="Sabol A.L."/>
            <person name="Besser J."/>
            <person name="Gerner-Smidt P."/>
        </authorList>
    </citation>
    <scope>NUCLEOTIDE SEQUENCE</scope>
    <source>
        <strain evidence="5">PNUSAS002073</strain>
    </source>
</reference>
<accession>A0A2T9Q8Z7</accession>
<dbReference type="EMBL" id="AAKQSY010000005">
    <property type="protein sequence ID" value="ECU6928876.1"/>
    <property type="molecule type" value="Genomic_DNA"/>
</dbReference>
<proteinExistence type="predicted"/>
<gene>
    <name evidence="3" type="ORF">A6E75_07510</name>
    <name evidence="5" type="ORF">A8D33_07470</name>
    <name evidence="1" type="ORF">APX06_03245</name>
    <name evidence="2" type="ORF">BGP46_05680</name>
    <name evidence="4" type="ORF">CGD37_01415</name>
    <name evidence="8" type="ORF">E4904_13590</name>
    <name evidence="6" type="ORF">G3454_002227</name>
    <name evidence="7" type="ORF">G4Y54_003538</name>
</gene>
<evidence type="ECO:0000313" key="1">
    <source>
        <dbReference type="EMBL" id="ECS2241075.1"/>
    </source>
</evidence>
<evidence type="ECO:0000313" key="2">
    <source>
        <dbReference type="EMBL" id="ECS5568695.1"/>
    </source>
</evidence>
<protein>
    <submittedName>
        <fullName evidence="4">Uncharacterized protein</fullName>
    </submittedName>
</protein>
<comment type="caution">
    <text evidence="4">The sequence shown here is derived from an EMBL/GenBank/DDBJ whole genome shotgun (WGS) entry which is preliminary data.</text>
</comment>
<name>A0A2T9Q8Z7_SALET</name>
<evidence type="ECO:0000313" key="9">
    <source>
        <dbReference type="Proteomes" id="UP000323452"/>
    </source>
</evidence>
<sequence length="121" mass="14329">MRKQLNLIRDAKAMREYNSENTDNLKDVLISLEEIVTVIDKIGSGFDKSGKMALALLLFFNQCSVLDKLSRTRKYLYQELEARLTPEEYDEWIEKNFPLWKPPYDKTEEEMLEMLNSAMRK</sequence>
<evidence type="ECO:0000313" key="4">
    <source>
        <dbReference type="EMBL" id="ECT9247263.1"/>
    </source>
</evidence>
<reference evidence="8 9" key="5">
    <citation type="journal article" date="2019" name="Proc. Natl. Acad. Sci. U.S.A.">
        <title>Microbiome composition shapes rapid genomic adaptation of Drosophila melanogaster.</title>
        <authorList>
            <person name="Rudman S.M."/>
            <person name="Greenblum S."/>
            <person name="Hughes R.C."/>
            <person name="Rajpurohit S."/>
            <person name="Kiratli O."/>
            <person name="Lowder D.B."/>
            <person name="Lemmon S.G."/>
            <person name="Petrov D.A."/>
            <person name="Chaston J.M."/>
            <person name="Schmidt P."/>
        </authorList>
    </citation>
    <scope>NUCLEOTIDE SEQUENCE [LARGE SCALE GENOMIC DNA]</scope>
    <source>
        <strain evidence="8 9">ME2L-19-234</strain>
    </source>
</reference>
<reference evidence="6" key="1">
    <citation type="journal article" date="2018" name="Genome Biol.">
        <title>SKESA: strategic k-mer extension for scrupulous assemblies.</title>
        <authorList>
            <person name="Souvorov A."/>
            <person name="Agarwala R."/>
            <person name="Lipman D.J."/>
        </authorList>
    </citation>
    <scope>NUCLEOTIDE SEQUENCE</scope>
    <source>
        <strain evidence="6">11-0573</strain>
        <strain evidence="7">12-0352</strain>
    </source>
</reference>
<evidence type="ECO:0000313" key="8">
    <source>
        <dbReference type="EMBL" id="KAA7283518.1"/>
    </source>
</evidence>
<evidence type="ECO:0000313" key="6">
    <source>
        <dbReference type="EMBL" id="HAE3195082.1"/>
    </source>
</evidence>
<evidence type="ECO:0000313" key="3">
    <source>
        <dbReference type="EMBL" id="ECT6424355.1"/>
    </source>
</evidence>
<dbReference type="RefSeq" id="WP_001231281.1">
    <property type="nucleotide sequence ID" value="NZ_CP008925.1"/>
</dbReference>
<reference evidence="8" key="6">
    <citation type="submission" date="2019-03" db="EMBL/GenBank/DDBJ databases">
        <authorList>
            <person name="Levent G."/>
            <person name="Schlochtermeier A."/>
            <person name="Ives S.E."/>
            <person name="Norman K.N."/>
            <person name="Lawhon S.D."/>
            <person name="Loneragan G.H."/>
            <person name="Anderson R.C."/>
            <person name="Scott H.M."/>
        </authorList>
    </citation>
    <scope>NUCLEOTIDE SEQUENCE</scope>
    <source>
        <strain evidence="8">ME2L-19-234</strain>
    </source>
</reference>
<dbReference type="Proteomes" id="UP000839902">
    <property type="component" value="Unassembled WGS sequence"/>
</dbReference>
<evidence type="ECO:0000313" key="7">
    <source>
        <dbReference type="EMBL" id="HAE8897018.1"/>
    </source>
</evidence>
<evidence type="ECO:0000313" key="5">
    <source>
        <dbReference type="EMBL" id="ECU6928876.1"/>
    </source>
</evidence>
<reference evidence="4" key="3">
    <citation type="submission" date="2018-07" db="EMBL/GenBank/DDBJ databases">
        <authorList>
            <consortium name="NARMS: The National Antimicrobial Resistance Monitoring System"/>
        </authorList>
    </citation>
    <scope>NUCLEOTIDE SEQUENCE</scope>
    <source>
        <strain evidence="1">FSIS1503023</strain>
        <strain evidence="3">FSIS1606185</strain>
        <strain evidence="2">FSIS1607449</strain>
        <strain evidence="4">FSIS1702211</strain>
    </source>
</reference>
<dbReference type="EMBL" id="AAKOHZ010000001">
    <property type="protein sequence ID" value="ECT9247263.1"/>
    <property type="molecule type" value="Genomic_DNA"/>
</dbReference>
<dbReference type="EMBL" id="SRAQ01000007">
    <property type="protein sequence ID" value="KAA7283518.1"/>
    <property type="molecule type" value="Genomic_DNA"/>
</dbReference>
<dbReference type="EMBL" id="DAATOQ010000030">
    <property type="protein sequence ID" value="HAE8897018.1"/>
    <property type="molecule type" value="Genomic_DNA"/>
</dbReference>
<reference evidence="6" key="4">
    <citation type="submission" date="2018-07" db="EMBL/GenBank/DDBJ databases">
        <authorList>
            <consortium name="NCBI Pathogen Detection Project"/>
        </authorList>
    </citation>
    <scope>NUCLEOTIDE SEQUENCE</scope>
    <source>
        <strain evidence="6">11-0573</strain>
        <strain evidence="7">12-0352</strain>
    </source>
</reference>
<dbReference type="EMBL" id="AAKJYZ010000003">
    <property type="protein sequence ID" value="ECS5568695.1"/>
    <property type="molecule type" value="Genomic_DNA"/>
</dbReference>
<dbReference type="AlphaFoldDB" id="A0A2T9Q8Z7"/>
<organism evidence="4">
    <name type="scientific">Salmonella enterica subsp. enterica serovar Cerro</name>
    <dbReference type="NCBI Taxonomy" id="340188"/>
    <lineage>
        <taxon>Bacteria</taxon>
        <taxon>Pseudomonadati</taxon>
        <taxon>Pseudomonadota</taxon>
        <taxon>Gammaproteobacteria</taxon>
        <taxon>Enterobacterales</taxon>
        <taxon>Enterobacteriaceae</taxon>
        <taxon>Salmonella</taxon>
    </lineage>
</organism>
<dbReference type="EMBL" id="DAAROJ010000008">
    <property type="protein sequence ID" value="HAE3195082.1"/>
    <property type="molecule type" value="Genomic_DNA"/>
</dbReference>